<evidence type="ECO:0000256" key="2">
    <source>
        <dbReference type="ARBA" id="ARBA00022723"/>
    </source>
</evidence>
<evidence type="ECO:0000256" key="1">
    <source>
        <dbReference type="ARBA" id="ARBA00004123"/>
    </source>
</evidence>
<feature type="compositionally biased region" description="Polar residues" evidence="11">
    <location>
        <begin position="209"/>
        <end position="225"/>
    </location>
</feature>
<feature type="compositionally biased region" description="Basic and acidic residues" evidence="11">
    <location>
        <begin position="419"/>
        <end position="433"/>
    </location>
</feature>
<reference evidence="14 15" key="1">
    <citation type="submission" date="2023-08" db="EMBL/GenBank/DDBJ databases">
        <title>A Necator americanus chromosomal reference genome.</title>
        <authorList>
            <person name="Ilik V."/>
            <person name="Petrzelkova K.J."/>
            <person name="Pardy F."/>
            <person name="Fuh T."/>
            <person name="Niatou-Singa F.S."/>
            <person name="Gouil Q."/>
            <person name="Baker L."/>
            <person name="Ritchie M.E."/>
            <person name="Jex A.R."/>
            <person name="Gazzola D."/>
            <person name="Li H."/>
            <person name="Toshio Fujiwara R."/>
            <person name="Zhan B."/>
            <person name="Aroian R.V."/>
            <person name="Pafco B."/>
            <person name="Schwarz E.M."/>
        </authorList>
    </citation>
    <scope>NUCLEOTIDE SEQUENCE [LARGE SCALE GENOMIC DNA]</scope>
    <source>
        <strain evidence="14 15">Aroian</strain>
        <tissue evidence="14">Whole animal</tissue>
    </source>
</reference>
<feature type="region of interest" description="Disordered" evidence="11">
    <location>
        <begin position="687"/>
        <end position="731"/>
    </location>
</feature>
<keyword evidence="9" id="KW-0539">Nucleus</keyword>
<feature type="compositionally biased region" description="Low complexity" evidence="11">
    <location>
        <begin position="718"/>
        <end position="731"/>
    </location>
</feature>
<feature type="domain" description="Prospero" evidence="13">
    <location>
        <begin position="777"/>
        <end position="935"/>
    </location>
</feature>
<evidence type="ECO:0000259" key="12">
    <source>
        <dbReference type="PROSITE" id="PS50134"/>
    </source>
</evidence>
<accession>A0ABR1CR51</accession>
<feature type="compositionally biased region" description="Acidic residues" evidence="11">
    <location>
        <begin position="435"/>
        <end position="452"/>
    </location>
</feature>
<dbReference type="PANTHER" id="PTHR12198:SF0">
    <property type="entry name" value="HOMEOBOX PROTEIN PROSPERO"/>
    <property type="match status" value="1"/>
</dbReference>
<evidence type="ECO:0000256" key="7">
    <source>
        <dbReference type="ARBA" id="ARBA00023155"/>
    </source>
</evidence>
<dbReference type="InterPro" id="IPR039350">
    <property type="entry name" value="Prospero_homeodomain"/>
</dbReference>
<dbReference type="PROSITE" id="PS51818">
    <property type="entry name" value="HOMEO_PROSPERO"/>
    <property type="match status" value="1"/>
</dbReference>
<dbReference type="InterPro" id="IPR023082">
    <property type="entry name" value="Homeo_prospero_dom"/>
</dbReference>
<keyword evidence="2 10" id="KW-0479">Metal-binding</keyword>
<keyword evidence="7" id="KW-0371">Homeobox</keyword>
<feature type="zinc finger region" description="TAZ-type" evidence="10">
    <location>
        <begin position="13"/>
        <end position="102"/>
    </location>
</feature>
<evidence type="ECO:0000259" key="13">
    <source>
        <dbReference type="PROSITE" id="PS51818"/>
    </source>
</evidence>
<feature type="compositionally biased region" description="Acidic residues" evidence="11">
    <location>
        <begin position="494"/>
        <end position="519"/>
    </location>
</feature>
<dbReference type="EMBL" id="JAVFWL010000003">
    <property type="protein sequence ID" value="KAK6739890.1"/>
    <property type="molecule type" value="Genomic_DNA"/>
</dbReference>
<dbReference type="Proteomes" id="UP001303046">
    <property type="component" value="Unassembled WGS sequence"/>
</dbReference>
<feature type="domain" description="TAZ-type" evidence="12">
    <location>
        <begin position="13"/>
        <end position="102"/>
    </location>
</feature>
<evidence type="ECO:0000256" key="4">
    <source>
        <dbReference type="ARBA" id="ARBA00022833"/>
    </source>
</evidence>
<keyword evidence="4 10" id="KW-0862">Zinc</keyword>
<evidence type="ECO:0008006" key="16">
    <source>
        <dbReference type="Google" id="ProtNLM"/>
    </source>
</evidence>
<dbReference type="Gene3D" id="1.10.10.500">
    <property type="entry name" value="Homeo-prospero domain"/>
    <property type="match status" value="1"/>
</dbReference>
<evidence type="ECO:0000256" key="8">
    <source>
        <dbReference type="ARBA" id="ARBA00023163"/>
    </source>
</evidence>
<feature type="compositionally biased region" description="Basic and acidic residues" evidence="11">
    <location>
        <begin position="520"/>
        <end position="534"/>
    </location>
</feature>
<keyword evidence="5" id="KW-0805">Transcription regulation</keyword>
<keyword evidence="3 10" id="KW-0863">Zinc-finger</keyword>
<keyword evidence="6" id="KW-0238">DNA-binding</keyword>
<dbReference type="InterPro" id="IPR035898">
    <property type="entry name" value="TAZ_dom_sf"/>
</dbReference>
<dbReference type="PROSITE" id="PS50134">
    <property type="entry name" value="ZF_TAZ"/>
    <property type="match status" value="1"/>
</dbReference>
<sequence>MASSSIYLADLEHLDSKELLRDHLGDLIHGLRSHIPCSNVRRGDPLYCGKVSCCRIGSRWCHMHSCSSDQKNCSDAKCFNTRLLISHWLRCYNNCCYICAPWIRPTMLDEQPKRFLNDIFGIFGERTALRPFTRKVAAKLLRRSLSLNKIGSSCEEEMYTRFPTFRHGGKHKKKRTNMHDDDDFIQLLLGLGIDAEEEMCIEKLESKNQHASTPSKSDASVQTNGVVAKPEASAPSLPTCTDRPGPSGYSGKNNHPMFLGTSFCIKCGLRAYFKGITFCSFFDCERLSLSEDNLKEKSSQIPLMFRGDVCRRVFVAMSSMVMTLEVVAEGLTRFSNDDKATEQQHLPHPHHQHQTPFTAVQRQGFKLKRQRQRVDAGEPRNSYQQQGKGFRDEMASDAMSALFPWMNQTTDLDFVKEDQPTDLSCKDNEKMDLPDSSEEIDPLDVETAEDQATELATDDVPPAEPRLSNESANSTSSSSSSKRKSFQPQKNIEESELPEDDEEKCDETEIANTEITEETDTVKAEEKQETENTRQFEGLSALQSQLSQPNMKFNEMFETQRKLYSNLIEQQKKFFPQPQAEIIPEKPRARDFSQLAQTLKTEIIDSLSGSIDKVLKEWAANEMARLQQEAAAAVRPTAVPPMFSPLFPAPNPLAAHFGLNPHIPPAGIFPTPLNAFNSLAALNQIRRPFEDDGPKKKRSKVTDSVRKLNGTPMAREGSPSSTRSSPILSQSTPLSNYFPPTMVGHPLYGGATFGEREGSPTNSDENSECGGFDGGQSSTLTPVHLRKAKLMFFYTRYPNSTLLKSYFPDVRFNKNNTAQLVKWFSNFREFYYIQMDKFARQALAEGITSRDDIVVTVDSEIFRTLNQHYNRNNHVQPPENLVHVVQESLREFFDAIRLGKDSEPSWKKQIYKIINRLDDPIPEYFKDPNFLERLE</sequence>
<feature type="region of interest" description="Disordered" evidence="11">
    <location>
        <begin position="749"/>
        <end position="776"/>
    </location>
</feature>
<evidence type="ECO:0000256" key="5">
    <source>
        <dbReference type="ARBA" id="ARBA00023015"/>
    </source>
</evidence>
<feature type="compositionally biased region" description="Basic and acidic residues" evidence="11">
    <location>
        <begin position="687"/>
        <end position="706"/>
    </location>
</feature>
<name>A0ABR1CR51_NECAM</name>
<dbReference type="Gene3D" id="1.20.1020.10">
    <property type="entry name" value="TAZ domain"/>
    <property type="match status" value="1"/>
</dbReference>
<feature type="compositionally biased region" description="Low complexity" evidence="11">
    <location>
        <begin position="468"/>
        <end position="480"/>
    </location>
</feature>
<keyword evidence="15" id="KW-1185">Reference proteome</keyword>
<feature type="region of interest" description="Disordered" evidence="11">
    <location>
        <begin position="419"/>
        <end position="547"/>
    </location>
</feature>
<comment type="caution">
    <text evidence="14">The sequence shown here is derived from an EMBL/GenBank/DDBJ whole genome shotgun (WGS) entry which is preliminary data.</text>
</comment>
<evidence type="ECO:0000256" key="9">
    <source>
        <dbReference type="ARBA" id="ARBA00023242"/>
    </source>
</evidence>
<keyword evidence="8" id="KW-0804">Transcription</keyword>
<dbReference type="SUPFAM" id="SSF46689">
    <property type="entry name" value="Homeodomain-like"/>
    <property type="match status" value="1"/>
</dbReference>
<evidence type="ECO:0000256" key="6">
    <source>
        <dbReference type="ARBA" id="ARBA00023125"/>
    </source>
</evidence>
<proteinExistence type="predicted"/>
<organism evidence="14 15">
    <name type="scientific">Necator americanus</name>
    <name type="common">Human hookworm</name>
    <dbReference type="NCBI Taxonomy" id="51031"/>
    <lineage>
        <taxon>Eukaryota</taxon>
        <taxon>Metazoa</taxon>
        <taxon>Ecdysozoa</taxon>
        <taxon>Nematoda</taxon>
        <taxon>Chromadorea</taxon>
        <taxon>Rhabditida</taxon>
        <taxon>Rhabditina</taxon>
        <taxon>Rhabditomorpha</taxon>
        <taxon>Strongyloidea</taxon>
        <taxon>Ancylostomatidae</taxon>
        <taxon>Bunostominae</taxon>
        <taxon>Necator</taxon>
    </lineage>
</organism>
<evidence type="ECO:0000256" key="3">
    <source>
        <dbReference type="ARBA" id="ARBA00022771"/>
    </source>
</evidence>
<evidence type="ECO:0000256" key="11">
    <source>
        <dbReference type="SAM" id="MobiDB-lite"/>
    </source>
</evidence>
<dbReference type="InterPro" id="IPR009057">
    <property type="entry name" value="Homeodomain-like_sf"/>
</dbReference>
<dbReference type="Pfam" id="PF05044">
    <property type="entry name" value="HPD"/>
    <property type="match status" value="1"/>
</dbReference>
<evidence type="ECO:0000313" key="15">
    <source>
        <dbReference type="Proteomes" id="UP001303046"/>
    </source>
</evidence>
<feature type="region of interest" description="Disordered" evidence="11">
    <location>
        <begin position="338"/>
        <end position="393"/>
    </location>
</feature>
<evidence type="ECO:0000313" key="14">
    <source>
        <dbReference type="EMBL" id="KAK6739890.1"/>
    </source>
</evidence>
<dbReference type="InterPro" id="IPR000197">
    <property type="entry name" value="Znf_TAZ"/>
</dbReference>
<evidence type="ECO:0000256" key="10">
    <source>
        <dbReference type="PROSITE-ProRule" id="PRU00203"/>
    </source>
</evidence>
<dbReference type="PANTHER" id="PTHR12198">
    <property type="entry name" value="HOMEOBOX PROTEIN PROSPERO/PROX-1/CEH-26"/>
    <property type="match status" value="1"/>
</dbReference>
<protein>
    <recommendedName>
        <fullName evidence="16">Prospero domain-containing protein</fullName>
    </recommendedName>
</protein>
<dbReference type="InterPro" id="IPR037131">
    <property type="entry name" value="Homeo_prospero_dom_sf"/>
</dbReference>
<gene>
    <name evidence="14" type="primary">Necator_chrIII.g9170</name>
    <name evidence="14" type="ORF">RB195_008405</name>
</gene>
<comment type="subcellular location">
    <subcellularLocation>
        <location evidence="1">Nucleus</location>
    </subcellularLocation>
</comment>
<feature type="region of interest" description="Disordered" evidence="11">
    <location>
        <begin position="205"/>
        <end position="248"/>
    </location>
</feature>